<feature type="transmembrane region" description="Helical" evidence="1">
    <location>
        <begin position="26"/>
        <end position="49"/>
    </location>
</feature>
<accession>A0A150P016</accession>
<sequence length="64" mass="6646">MHTSEAVSSSPVRAQQFVLEDLDEPIAPATPVTSVAGGVLLVVIVLAMVPGAVDTSYRKSPDPQ</sequence>
<reference evidence="2 3" key="1">
    <citation type="submission" date="2014-02" db="EMBL/GenBank/DDBJ databases">
        <title>The small core and large imbalanced accessory genome model reveals a collaborative survival strategy of Sorangium cellulosum strains in nature.</title>
        <authorList>
            <person name="Han K."/>
            <person name="Peng R."/>
            <person name="Blom J."/>
            <person name="Li Y.-Z."/>
        </authorList>
    </citation>
    <scope>NUCLEOTIDE SEQUENCE [LARGE SCALE GENOMIC DNA]</scope>
    <source>
        <strain evidence="2 3">So0157-18</strain>
    </source>
</reference>
<comment type="caution">
    <text evidence="2">The sequence shown here is derived from an EMBL/GenBank/DDBJ whole genome shotgun (WGS) entry which is preliminary data.</text>
</comment>
<dbReference type="EMBL" id="JELX01004444">
    <property type="protein sequence ID" value="KYF48010.1"/>
    <property type="molecule type" value="Genomic_DNA"/>
</dbReference>
<dbReference type="Proteomes" id="UP000075604">
    <property type="component" value="Unassembled WGS sequence"/>
</dbReference>
<gene>
    <name evidence="2" type="ORF">BE04_47890</name>
</gene>
<organism evidence="2 3">
    <name type="scientific">Sorangium cellulosum</name>
    <name type="common">Polyangium cellulosum</name>
    <dbReference type="NCBI Taxonomy" id="56"/>
    <lineage>
        <taxon>Bacteria</taxon>
        <taxon>Pseudomonadati</taxon>
        <taxon>Myxococcota</taxon>
        <taxon>Polyangia</taxon>
        <taxon>Polyangiales</taxon>
        <taxon>Polyangiaceae</taxon>
        <taxon>Sorangium</taxon>
    </lineage>
</organism>
<evidence type="ECO:0000256" key="1">
    <source>
        <dbReference type="SAM" id="Phobius"/>
    </source>
</evidence>
<keyword evidence="1" id="KW-0812">Transmembrane</keyword>
<name>A0A150P016_SORCE</name>
<keyword evidence="1" id="KW-1133">Transmembrane helix</keyword>
<dbReference type="AlphaFoldDB" id="A0A150P016"/>
<protein>
    <submittedName>
        <fullName evidence="2">Uncharacterized protein</fullName>
    </submittedName>
</protein>
<proteinExistence type="predicted"/>
<keyword evidence="1" id="KW-0472">Membrane</keyword>
<evidence type="ECO:0000313" key="2">
    <source>
        <dbReference type="EMBL" id="KYF48010.1"/>
    </source>
</evidence>
<evidence type="ECO:0000313" key="3">
    <source>
        <dbReference type="Proteomes" id="UP000075604"/>
    </source>
</evidence>